<evidence type="ECO:0000313" key="3">
    <source>
        <dbReference type="Proteomes" id="UP000064893"/>
    </source>
</evidence>
<keyword evidence="2" id="KW-0830">Ubiquinone</keyword>
<organism evidence="2 3">
    <name type="scientific">Salinivirga cyanobacteriivorans</name>
    <dbReference type="NCBI Taxonomy" id="1307839"/>
    <lineage>
        <taxon>Bacteria</taxon>
        <taxon>Pseudomonadati</taxon>
        <taxon>Bacteroidota</taxon>
        <taxon>Bacteroidia</taxon>
        <taxon>Bacteroidales</taxon>
        <taxon>Salinivirgaceae</taxon>
        <taxon>Salinivirga</taxon>
    </lineage>
</organism>
<protein>
    <submittedName>
        <fullName evidence="2">Putative NADH:ubiquinone oxidoreductase, subunit RnfG</fullName>
    </submittedName>
</protein>
<keyword evidence="3" id="KW-1185">Reference proteome</keyword>
<dbReference type="InterPro" id="IPR007329">
    <property type="entry name" value="FMN-bd"/>
</dbReference>
<dbReference type="GO" id="GO:0010181">
    <property type="term" value="F:FMN binding"/>
    <property type="evidence" value="ECO:0007669"/>
    <property type="project" value="InterPro"/>
</dbReference>
<dbReference type="KEGG" id="blq:L21SP5_01681"/>
<dbReference type="OrthoDB" id="9778782at2"/>
<dbReference type="AlphaFoldDB" id="A0A0S2HZN9"/>
<gene>
    <name evidence="2" type="ORF">L21SP5_01681</name>
</gene>
<dbReference type="RefSeq" id="WP_057952791.1">
    <property type="nucleotide sequence ID" value="NZ_CP013118.1"/>
</dbReference>
<dbReference type="EMBL" id="CP013118">
    <property type="protein sequence ID" value="ALO15324.1"/>
    <property type="molecule type" value="Genomic_DNA"/>
</dbReference>
<proteinExistence type="predicted"/>
<feature type="domain" description="FMN-binding" evidence="1">
    <location>
        <begin position="111"/>
        <end position="174"/>
    </location>
</feature>
<sequence length="196" mass="22200">MQILIKYSILLLGMVSMGLSQPNIEHENKILLRTLKRGFDIKKPEFDEIKVSEKIINDYQINGKVFEVSNPTKSQVVIIYSGRVYSCRSGGCSAPHKTSGEISREYFDYFAIFNTKGNIKEVRVHNYKATKGHGIVSKGWLRQFEKLNHNEKPVVGKNIDGISGATISSHAITEDMALRIKMMGKILKRKPKVTEK</sequence>
<dbReference type="Pfam" id="PF04205">
    <property type="entry name" value="FMN_bind"/>
    <property type="match status" value="1"/>
</dbReference>
<evidence type="ECO:0000259" key="1">
    <source>
        <dbReference type="Pfam" id="PF04205"/>
    </source>
</evidence>
<dbReference type="Proteomes" id="UP000064893">
    <property type="component" value="Chromosome"/>
</dbReference>
<dbReference type="STRING" id="1307839.L21SP5_01681"/>
<accession>A0A0S2HZN9</accession>
<reference evidence="2 3" key="1">
    <citation type="submission" date="2015-11" db="EMBL/GenBank/DDBJ databases">
        <title>Description and complete genome sequence of a novel strain predominating in hypersaline microbial mats and representing a new family of the Bacteriodetes phylum.</title>
        <authorList>
            <person name="Spring S."/>
            <person name="Bunk B."/>
            <person name="Sproer C."/>
            <person name="Klenk H.-P."/>
        </authorList>
    </citation>
    <scope>NUCLEOTIDE SEQUENCE [LARGE SCALE GENOMIC DNA]</scope>
    <source>
        <strain evidence="2 3">L21-Spi-D4</strain>
    </source>
</reference>
<dbReference type="GO" id="GO:0016020">
    <property type="term" value="C:membrane"/>
    <property type="evidence" value="ECO:0007669"/>
    <property type="project" value="InterPro"/>
</dbReference>
<name>A0A0S2HZN9_9BACT</name>
<evidence type="ECO:0000313" key="2">
    <source>
        <dbReference type="EMBL" id="ALO15324.1"/>
    </source>
</evidence>